<dbReference type="EMBL" id="ML179472">
    <property type="protein sequence ID" value="THU86940.1"/>
    <property type="molecule type" value="Genomic_DNA"/>
</dbReference>
<gene>
    <name evidence="2" type="ORF">K435DRAFT_804731</name>
</gene>
<evidence type="ECO:0000313" key="3">
    <source>
        <dbReference type="Proteomes" id="UP000297245"/>
    </source>
</evidence>
<evidence type="ECO:0000256" key="1">
    <source>
        <dbReference type="SAM" id="MobiDB-lite"/>
    </source>
</evidence>
<reference evidence="2 3" key="1">
    <citation type="journal article" date="2019" name="Nat. Ecol. Evol.">
        <title>Megaphylogeny resolves global patterns of mushroom evolution.</title>
        <authorList>
            <person name="Varga T."/>
            <person name="Krizsan K."/>
            <person name="Foldi C."/>
            <person name="Dima B."/>
            <person name="Sanchez-Garcia M."/>
            <person name="Sanchez-Ramirez S."/>
            <person name="Szollosi G.J."/>
            <person name="Szarkandi J.G."/>
            <person name="Papp V."/>
            <person name="Albert L."/>
            <person name="Andreopoulos W."/>
            <person name="Angelini C."/>
            <person name="Antonin V."/>
            <person name="Barry K.W."/>
            <person name="Bougher N.L."/>
            <person name="Buchanan P."/>
            <person name="Buyck B."/>
            <person name="Bense V."/>
            <person name="Catcheside P."/>
            <person name="Chovatia M."/>
            <person name="Cooper J."/>
            <person name="Damon W."/>
            <person name="Desjardin D."/>
            <person name="Finy P."/>
            <person name="Geml J."/>
            <person name="Haridas S."/>
            <person name="Hughes K."/>
            <person name="Justo A."/>
            <person name="Karasinski D."/>
            <person name="Kautmanova I."/>
            <person name="Kiss B."/>
            <person name="Kocsube S."/>
            <person name="Kotiranta H."/>
            <person name="LaButti K.M."/>
            <person name="Lechner B.E."/>
            <person name="Liimatainen K."/>
            <person name="Lipzen A."/>
            <person name="Lukacs Z."/>
            <person name="Mihaltcheva S."/>
            <person name="Morgado L.N."/>
            <person name="Niskanen T."/>
            <person name="Noordeloos M.E."/>
            <person name="Ohm R.A."/>
            <person name="Ortiz-Santana B."/>
            <person name="Ovrebo C."/>
            <person name="Racz N."/>
            <person name="Riley R."/>
            <person name="Savchenko A."/>
            <person name="Shiryaev A."/>
            <person name="Soop K."/>
            <person name="Spirin V."/>
            <person name="Szebenyi C."/>
            <person name="Tomsovsky M."/>
            <person name="Tulloss R.E."/>
            <person name="Uehling J."/>
            <person name="Grigoriev I.V."/>
            <person name="Vagvolgyi C."/>
            <person name="Papp T."/>
            <person name="Martin F.M."/>
            <person name="Miettinen O."/>
            <person name="Hibbett D.S."/>
            <person name="Nagy L.G."/>
        </authorList>
    </citation>
    <scope>NUCLEOTIDE SEQUENCE [LARGE SCALE GENOMIC DNA]</scope>
    <source>
        <strain evidence="2 3">CBS 962.96</strain>
    </source>
</reference>
<sequence length="466" mass="52477">MYYKQYFPGTILVEKLSKKVTVPKGTTVRESDTVRSLGVFFAGLIFDSKLSWKTFFDRFIQANSTMLGSIYLTSSSHLTFPRRRVQTSHQGGIPAQGGLRISIFRESLNELTSEIMRQPSFTHEYELRKRVQLVLSALEDIRSSMTSLNRSVETCVAKEIKNRNSLGLDRYLNRKNTTLKSLGLLESSQRRESPSTKHPANNRWKTKTHSRKEKDVKAVDATQGTIDRPDNQGAKGSFARFSILEPIKDFDGREKEEEQVAVGLEMGVREVTRRKFGAIGDYQTDACSFLPRFPHILAIFEWVRNCAKGNAGTTLWRRRQIEGNGMTVNGVYANDTSSYRLYYRQFKVVLTSNVLNSCNLLRDPFPGSVVVEALHRYGPSVVNVVHLSIYSGWHCSIGRPSFPHYTLRGFDETLAMVLTIELSSSVVDDQIFSEQHGFHGLPRVGGKGLAGMGLGTKILTLANPYP</sequence>
<dbReference type="AlphaFoldDB" id="A0A4S8LDW3"/>
<dbReference type="Proteomes" id="UP000297245">
    <property type="component" value="Unassembled WGS sequence"/>
</dbReference>
<proteinExistence type="predicted"/>
<evidence type="ECO:0000313" key="2">
    <source>
        <dbReference type="EMBL" id="THU86940.1"/>
    </source>
</evidence>
<protein>
    <submittedName>
        <fullName evidence="2">Uncharacterized protein</fullName>
    </submittedName>
</protein>
<keyword evidence="3" id="KW-1185">Reference proteome</keyword>
<organism evidence="2 3">
    <name type="scientific">Dendrothele bispora (strain CBS 962.96)</name>
    <dbReference type="NCBI Taxonomy" id="1314807"/>
    <lineage>
        <taxon>Eukaryota</taxon>
        <taxon>Fungi</taxon>
        <taxon>Dikarya</taxon>
        <taxon>Basidiomycota</taxon>
        <taxon>Agaricomycotina</taxon>
        <taxon>Agaricomycetes</taxon>
        <taxon>Agaricomycetidae</taxon>
        <taxon>Agaricales</taxon>
        <taxon>Agaricales incertae sedis</taxon>
        <taxon>Dendrothele</taxon>
    </lineage>
</organism>
<accession>A0A4S8LDW3</accession>
<feature type="region of interest" description="Disordered" evidence="1">
    <location>
        <begin position="184"/>
        <end position="219"/>
    </location>
</feature>
<name>A0A4S8LDW3_DENBC</name>